<sequence length="253" mass="28640">MFSIVGAIIGYLVYRFPGAIAGFFLGSMIDQMNGSKGQRTKGGGGMGEIFRQQTQRGSTVSPADFELNLLSLASFVIKADGKVSQSELDYVRQYFVQAYGKERANATFKVFNDVIKKRDIDAQRIGMMLRARTRYESRLQILHFLFSIANADGTVSTSEVNVIQQIAGYLSIQMADFNSIKAMFFKNPDSAYRILEIDRTATDAEIKKAYRTMVKKYHPDKLVDMDEAYRQGAEVKFRSVQEAYEQLQKERGF</sequence>
<dbReference type="Pfam" id="PF00226">
    <property type="entry name" value="DnaJ"/>
    <property type="match status" value="1"/>
</dbReference>
<dbReference type="SUPFAM" id="SSF158682">
    <property type="entry name" value="TerB-like"/>
    <property type="match status" value="1"/>
</dbReference>
<organism evidence="3 4">
    <name type="scientific">Patiriisocius marinus</name>
    <dbReference type="NCBI Taxonomy" id="1397112"/>
    <lineage>
        <taxon>Bacteria</taxon>
        <taxon>Pseudomonadati</taxon>
        <taxon>Bacteroidota</taxon>
        <taxon>Flavobacteriia</taxon>
        <taxon>Flavobacteriales</taxon>
        <taxon>Flavobacteriaceae</taxon>
        <taxon>Patiriisocius</taxon>
    </lineage>
</organism>
<keyword evidence="4" id="KW-1185">Reference proteome</keyword>
<feature type="domain" description="J" evidence="2">
    <location>
        <begin position="190"/>
        <end position="252"/>
    </location>
</feature>
<dbReference type="PROSITE" id="PS50076">
    <property type="entry name" value="DNAJ_2"/>
    <property type="match status" value="1"/>
</dbReference>
<protein>
    <submittedName>
        <fullName evidence="3">Co-chaperone protein DjlA</fullName>
    </submittedName>
</protein>
<proteinExistence type="predicted"/>
<keyword evidence="1" id="KW-0472">Membrane</keyword>
<dbReference type="AlphaFoldDB" id="A0A5J4IN21"/>
<reference evidence="3 4" key="1">
    <citation type="submission" date="2019-08" db="EMBL/GenBank/DDBJ databases">
        <title>Draft genome sequence of Ulvibacter marinus type strain NBRC 109484.</title>
        <authorList>
            <person name="Kawano K."/>
            <person name="Ushijima N."/>
            <person name="Kihara M."/>
            <person name="Itoh H."/>
        </authorList>
    </citation>
    <scope>NUCLEOTIDE SEQUENCE [LARGE SCALE GENOMIC DNA]</scope>
    <source>
        <strain evidence="3 4">NBRC 109484</strain>
    </source>
</reference>
<keyword evidence="1" id="KW-0812">Transmembrane</keyword>
<dbReference type="Proteomes" id="UP000326509">
    <property type="component" value="Unassembled WGS sequence"/>
</dbReference>
<dbReference type="EMBL" id="BKCG01000001">
    <property type="protein sequence ID" value="GER58775.1"/>
    <property type="molecule type" value="Genomic_DNA"/>
</dbReference>
<dbReference type="PANTHER" id="PTHR24074">
    <property type="entry name" value="CO-CHAPERONE PROTEIN DJLA"/>
    <property type="match status" value="1"/>
</dbReference>
<dbReference type="InterPro" id="IPR029024">
    <property type="entry name" value="TerB-like"/>
</dbReference>
<evidence type="ECO:0000256" key="1">
    <source>
        <dbReference type="SAM" id="Phobius"/>
    </source>
</evidence>
<name>A0A5J4IN21_9FLAO</name>
<dbReference type="InterPro" id="IPR036869">
    <property type="entry name" value="J_dom_sf"/>
</dbReference>
<evidence type="ECO:0000259" key="2">
    <source>
        <dbReference type="PROSITE" id="PS50076"/>
    </source>
</evidence>
<keyword evidence="1" id="KW-1133">Transmembrane helix</keyword>
<dbReference type="InterPro" id="IPR050817">
    <property type="entry name" value="DjlA_DnaK_co-chaperone"/>
</dbReference>
<evidence type="ECO:0000313" key="4">
    <source>
        <dbReference type="Proteomes" id="UP000326509"/>
    </source>
</evidence>
<dbReference type="InterPro" id="IPR007791">
    <property type="entry name" value="DjlA_N"/>
</dbReference>
<dbReference type="CDD" id="cd06257">
    <property type="entry name" value="DnaJ"/>
    <property type="match status" value="1"/>
</dbReference>
<accession>A0A5J4IN21</accession>
<evidence type="ECO:0000313" key="3">
    <source>
        <dbReference type="EMBL" id="GER58775.1"/>
    </source>
</evidence>
<comment type="caution">
    <text evidence="3">The sequence shown here is derived from an EMBL/GenBank/DDBJ whole genome shotgun (WGS) entry which is preliminary data.</text>
</comment>
<dbReference type="OrthoDB" id="9779622at2"/>
<dbReference type="PRINTS" id="PR00625">
    <property type="entry name" value="JDOMAIN"/>
</dbReference>
<dbReference type="CDD" id="cd07316">
    <property type="entry name" value="terB_like_DjlA"/>
    <property type="match status" value="1"/>
</dbReference>
<dbReference type="SUPFAM" id="SSF46565">
    <property type="entry name" value="Chaperone J-domain"/>
    <property type="match status" value="1"/>
</dbReference>
<feature type="transmembrane region" description="Helical" evidence="1">
    <location>
        <begin position="6"/>
        <end position="29"/>
    </location>
</feature>
<dbReference type="Pfam" id="PF05099">
    <property type="entry name" value="TerB"/>
    <property type="match status" value="1"/>
</dbReference>
<dbReference type="RefSeq" id="WP_151672830.1">
    <property type="nucleotide sequence ID" value="NZ_BKCG01000001.1"/>
</dbReference>
<dbReference type="InterPro" id="IPR001623">
    <property type="entry name" value="DnaJ_domain"/>
</dbReference>
<gene>
    <name evidence="3" type="primary">djlA</name>
    <name evidence="3" type="ORF">ULMA_08830</name>
</gene>
<dbReference type="Gene3D" id="1.10.3680.10">
    <property type="entry name" value="TerB-like"/>
    <property type="match status" value="1"/>
</dbReference>
<dbReference type="Gene3D" id="1.10.287.110">
    <property type="entry name" value="DnaJ domain"/>
    <property type="match status" value="1"/>
</dbReference>
<dbReference type="SMART" id="SM00271">
    <property type="entry name" value="DnaJ"/>
    <property type="match status" value="1"/>
</dbReference>